<evidence type="ECO:0000259" key="1">
    <source>
        <dbReference type="Pfam" id="PF00535"/>
    </source>
</evidence>
<dbReference type="InterPro" id="IPR001173">
    <property type="entry name" value="Glyco_trans_2-like"/>
</dbReference>
<dbReference type="SUPFAM" id="SSF53448">
    <property type="entry name" value="Nucleotide-diphospho-sugar transferases"/>
    <property type="match status" value="1"/>
</dbReference>
<accession>A0A1W1BTA9</accession>
<keyword evidence="2" id="KW-0808">Transferase</keyword>
<dbReference type="PANTHER" id="PTHR43685:SF2">
    <property type="entry name" value="GLYCOSYLTRANSFERASE 2-LIKE DOMAIN-CONTAINING PROTEIN"/>
    <property type="match status" value="1"/>
</dbReference>
<feature type="domain" description="Glycosyltransferase 2-like" evidence="1">
    <location>
        <begin position="10"/>
        <end position="107"/>
    </location>
</feature>
<dbReference type="PANTHER" id="PTHR43685">
    <property type="entry name" value="GLYCOSYLTRANSFERASE"/>
    <property type="match status" value="1"/>
</dbReference>
<dbReference type="InterPro" id="IPR050834">
    <property type="entry name" value="Glycosyltransf_2"/>
</dbReference>
<dbReference type="EMBL" id="FPHC01000040">
    <property type="protein sequence ID" value="SFV56725.1"/>
    <property type="molecule type" value="Genomic_DNA"/>
</dbReference>
<proteinExistence type="predicted"/>
<gene>
    <name evidence="2" type="ORF">MNB_SV-6-279</name>
</gene>
<dbReference type="CDD" id="cd06433">
    <property type="entry name" value="GT_2_WfgS_like"/>
    <property type="match status" value="1"/>
</dbReference>
<dbReference type="Pfam" id="PF00535">
    <property type="entry name" value="Glycos_transf_2"/>
    <property type="match status" value="1"/>
</dbReference>
<organism evidence="2">
    <name type="scientific">hydrothermal vent metagenome</name>
    <dbReference type="NCBI Taxonomy" id="652676"/>
    <lineage>
        <taxon>unclassified sequences</taxon>
        <taxon>metagenomes</taxon>
        <taxon>ecological metagenomes</taxon>
    </lineage>
</organism>
<dbReference type="Gene3D" id="3.90.550.10">
    <property type="entry name" value="Spore Coat Polysaccharide Biosynthesis Protein SpsA, Chain A"/>
    <property type="match status" value="1"/>
</dbReference>
<reference evidence="2" key="1">
    <citation type="submission" date="2016-10" db="EMBL/GenBank/DDBJ databases">
        <authorList>
            <person name="de Groot N.N."/>
        </authorList>
    </citation>
    <scope>NUCLEOTIDE SEQUENCE</scope>
</reference>
<sequence length="253" mass="29063">MSNSKEPLITIITVTYNADRYLSQTIESIISQTYKNIEYIVIDGGSTDGTLDIIKSYEEYISFWSSEPDDGIYDAMNRGILQATGDYIAFINADDWLESDAVELVADVGRDRDIGYIYGDLNQIRGDKCIGVHVADLSRYKQNTPIGHQSLFVRSDILKEMPFDMRYKIMSDYDSMIKLIKSGVSHHYIPKPLANFRKEGFSDISNPDRERFLIQYRHFGILRAIIGFIKETRREPISTIVTYLVKLKKRVSI</sequence>
<name>A0A1W1BTA9_9ZZZZ</name>
<protein>
    <submittedName>
        <fullName evidence="2">Glycosyl transferase, family 2</fullName>
    </submittedName>
</protein>
<evidence type="ECO:0000313" key="2">
    <source>
        <dbReference type="EMBL" id="SFV56725.1"/>
    </source>
</evidence>
<dbReference type="InterPro" id="IPR029044">
    <property type="entry name" value="Nucleotide-diphossugar_trans"/>
</dbReference>
<dbReference type="GO" id="GO:0016740">
    <property type="term" value="F:transferase activity"/>
    <property type="evidence" value="ECO:0007669"/>
    <property type="project" value="UniProtKB-KW"/>
</dbReference>
<dbReference type="AlphaFoldDB" id="A0A1W1BTA9"/>